<comment type="caution">
    <text evidence="1">The sequence shown here is derived from an EMBL/GenBank/DDBJ whole genome shotgun (WGS) entry which is preliminary data.</text>
</comment>
<evidence type="ECO:0000313" key="1">
    <source>
        <dbReference type="EMBL" id="MCI85112.1"/>
    </source>
</evidence>
<feature type="non-terminal residue" evidence="1">
    <location>
        <position position="1"/>
    </location>
</feature>
<protein>
    <submittedName>
        <fullName evidence="1">Uncharacterized protein</fullName>
    </submittedName>
</protein>
<dbReference type="EMBL" id="LXQA011107445">
    <property type="protein sequence ID" value="MCI85112.1"/>
    <property type="molecule type" value="Genomic_DNA"/>
</dbReference>
<organism evidence="1 2">
    <name type="scientific">Trifolium medium</name>
    <dbReference type="NCBI Taxonomy" id="97028"/>
    <lineage>
        <taxon>Eukaryota</taxon>
        <taxon>Viridiplantae</taxon>
        <taxon>Streptophyta</taxon>
        <taxon>Embryophyta</taxon>
        <taxon>Tracheophyta</taxon>
        <taxon>Spermatophyta</taxon>
        <taxon>Magnoliopsida</taxon>
        <taxon>eudicotyledons</taxon>
        <taxon>Gunneridae</taxon>
        <taxon>Pentapetalae</taxon>
        <taxon>rosids</taxon>
        <taxon>fabids</taxon>
        <taxon>Fabales</taxon>
        <taxon>Fabaceae</taxon>
        <taxon>Papilionoideae</taxon>
        <taxon>50 kb inversion clade</taxon>
        <taxon>NPAAA clade</taxon>
        <taxon>Hologalegina</taxon>
        <taxon>IRL clade</taxon>
        <taxon>Trifolieae</taxon>
        <taxon>Trifolium</taxon>
    </lineage>
</organism>
<proteinExistence type="predicted"/>
<dbReference type="Proteomes" id="UP000265520">
    <property type="component" value="Unassembled WGS sequence"/>
</dbReference>
<dbReference type="AlphaFoldDB" id="A0A392VCE8"/>
<evidence type="ECO:0000313" key="2">
    <source>
        <dbReference type="Proteomes" id="UP000265520"/>
    </source>
</evidence>
<sequence length="66" mass="7457">YQKQQLVLRSHSTQLLAGNATGVHLQPPHEKVVRNRYESYRSTMPPHIAPQCSNCAVKWCAIENIG</sequence>
<reference evidence="1 2" key="1">
    <citation type="journal article" date="2018" name="Front. Plant Sci.">
        <title>Red Clover (Trifolium pratense) and Zigzag Clover (T. medium) - A Picture of Genomic Similarities and Differences.</title>
        <authorList>
            <person name="Dluhosova J."/>
            <person name="Istvanek J."/>
            <person name="Nedelnik J."/>
            <person name="Repkova J."/>
        </authorList>
    </citation>
    <scope>NUCLEOTIDE SEQUENCE [LARGE SCALE GENOMIC DNA]</scope>
    <source>
        <strain evidence="2">cv. 10/8</strain>
        <tissue evidence="1">Leaf</tissue>
    </source>
</reference>
<name>A0A392VCE8_9FABA</name>
<accession>A0A392VCE8</accession>
<keyword evidence="2" id="KW-1185">Reference proteome</keyword>